<proteinExistence type="inferred from homology"/>
<dbReference type="GO" id="GO:0006355">
    <property type="term" value="P:regulation of DNA-templated transcription"/>
    <property type="evidence" value="ECO:0007669"/>
    <property type="project" value="InterPro"/>
</dbReference>
<evidence type="ECO:0000256" key="3">
    <source>
        <dbReference type="ARBA" id="ARBA00011726"/>
    </source>
</evidence>
<dbReference type="GO" id="GO:0005634">
    <property type="term" value="C:nucleus"/>
    <property type="evidence" value="ECO:0007669"/>
    <property type="project" value="UniProtKB-SubCell"/>
</dbReference>
<dbReference type="GO" id="GO:0009734">
    <property type="term" value="P:auxin-activated signaling pathway"/>
    <property type="evidence" value="ECO:0007669"/>
    <property type="project" value="UniProtKB-UniRule"/>
</dbReference>
<feature type="domain" description="PB1" evidence="12">
    <location>
        <begin position="96"/>
        <end position="183"/>
    </location>
</feature>
<reference evidence="13" key="1">
    <citation type="submission" date="2018-02" db="EMBL/GenBank/DDBJ databases">
        <title>Rhizophora mucronata_Transcriptome.</title>
        <authorList>
            <person name="Meera S.P."/>
            <person name="Sreeshan A."/>
            <person name="Augustine A."/>
        </authorList>
    </citation>
    <scope>NUCLEOTIDE SEQUENCE</scope>
    <source>
        <tissue evidence="13">Leaf</tissue>
    </source>
</reference>
<evidence type="ECO:0000256" key="5">
    <source>
        <dbReference type="ARBA" id="ARBA00023015"/>
    </source>
</evidence>
<dbReference type="PANTHER" id="PTHR31734">
    <property type="entry name" value="AUXIN-RESPONSIVE PROTEIN IAA17"/>
    <property type="match status" value="1"/>
</dbReference>
<evidence type="ECO:0000256" key="6">
    <source>
        <dbReference type="ARBA" id="ARBA00023163"/>
    </source>
</evidence>
<comment type="subunit">
    <text evidence="3 10">Homodimers and heterodimers.</text>
</comment>
<evidence type="ECO:0000313" key="13">
    <source>
        <dbReference type="EMBL" id="MBX08213.1"/>
    </source>
</evidence>
<dbReference type="AlphaFoldDB" id="A0A2P2KR53"/>
<feature type="region of interest" description="Disordered" evidence="11">
    <location>
        <begin position="1"/>
        <end position="73"/>
    </location>
</feature>
<keyword evidence="4 10" id="KW-0678">Repressor</keyword>
<dbReference type="InterPro" id="IPR053793">
    <property type="entry name" value="PB1-like"/>
</dbReference>
<evidence type="ECO:0000256" key="11">
    <source>
        <dbReference type="SAM" id="MobiDB-lite"/>
    </source>
</evidence>
<name>A0A2P2KR53_RHIMU</name>
<dbReference type="InterPro" id="IPR033389">
    <property type="entry name" value="AUX/IAA_dom"/>
</dbReference>
<dbReference type="PROSITE" id="PS51745">
    <property type="entry name" value="PB1"/>
    <property type="match status" value="1"/>
</dbReference>
<dbReference type="PANTHER" id="PTHR31734:SF8">
    <property type="entry name" value="AUXIN-RESPONSIVE PROTEIN IAA24"/>
    <property type="match status" value="1"/>
</dbReference>
<accession>A0A2P2KR53</accession>
<dbReference type="Gene3D" id="3.10.20.90">
    <property type="entry name" value="Phosphatidylinositol 3-kinase Catalytic Subunit, Chain A, domain 1"/>
    <property type="match status" value="1"/>
</dbReference>
<evidence type="ECO:0000256" key="7">
    <source>
        <dbReference type="ARBA" id="ARBA00023242"/>
    </source>
</evidence>
<evidence type="ECO:0000256" key="4">
    <source>
        <dbReference type="ARBA" id="ARBA00022491"/>
    </source>
</evidence>
<organism evidence="13">
    <name type="scientific">Rhizophora mucronata</name>
    <name type="common">Asiatic mangrove</name>
    <dbReference type="NCBI Taxonomy" id="61149"/>
    <lineage>
        <taxon>Eukaryota</taxon>
        <taxon>Viridiplantae</taxon>
        <taxon>Streptophyta</taxon>
        <taxon>Embryophyta</taxon>
        <taxon>Tracheophyta</taxon>
        <taxon>Spermatophyta</taxon>
        <taxon>Magnoliopsida</taxon>
        <taxon>eudicotyledons</taxon>
        <taxon>Gunneridae</taxon>
        <taxon>Pentapetalae</taxon>
        <taxon>rosids</taxon>
        <taxon>fabids</taxon>
        <taxon>Malpighiales</taxon>
        <taxon>Rhizophoraceae</taxon>
        <taxon>Rhizophora</taxon>
    </lineage>
</organism>
<keyword evidence="7 10" id="KW-0539">Nucleus</keyword>
<protein>
    <recommendedName>
        <fullName evidence="10">Auxin-responsive protein</fullName>
    </recommendedName>
</protein>
<comment type="function">
    <text evidence="9">Aux/IAA proteins are short-lived transcriptional factors that function as repressors of early auxin response genes at low auxin concentrations. Repression is thought to result from the interaction with auxin response factors (ARFs), proteins that bind to the auxin-responsive promoter element (AuxRE). Formation of heterodimers with ARF proteins may alter their ability to modulate early auxin response genes expression.</text>
</comment>
<feature type="compositionally biased region" description="Low complexity" evidence="11">
    <location>
        <begin position="42"/>
        <end position="55"/>
    </location>
</feature>
<evidence type="ECO:0000256" key="2">
    <source>
        <dbReference type="ARBA" id="ARBA00006728"/>
    </source>
</evidence>
<dbReference type="EMBL" id="GGEC01027729">
    <property type="protein sequence ID" value="MBX08213.1"/>
    <property type="molecule type" value="Transcribed_RNA"/>
</dbReference>
<keyword evidence="8 10" id="KW-0927">Auxin signaling pathway</keyword>
<sequence length="192" mass="21632">MAYERDLNLKATELRLGLPGTHHEPDEKQSLSSSRTNKRSSPEISEQSSSNSNPSAGNGDRASAPPTKAHVVGWPPIRSYRKNCLQPKKDETDGVGMYVKVSMDGVPYLRKIDIRVYKNYPELLKALESMFKLTIGEYSEREGYNGSDYCPIYEDKDGDWMLVGDVPWSMFICSCKRLRIMKESEARGLGCV</sequence>
<dbReference type="SUPFAM" id="SSF54277">
    <property type="entry name" value="CAD &amp; PB1 domains"/>
    <property type="match status" value="1"/>
</dbReference>
<dbReference type="InterPro" id="IPR003311">
    <property type="entry name" value="AUX_IAA"/>
</dbReference>
<keyword evidence="5 10" id="KW-0805">Transcription regulation</keyword>
<keyword evidence="6 10" id="KW-0804">Transcription</keyword>
<dbReference type="FunFam" id="3.10.20.90:FF:000078">
    <property type="entry name" value="Auxin-responsive protein"/>
    <property type="match status" value="1"/>
</dbReference>
<evidence type="ECO:0000256" key="10">
    <source>
        <dbReference type="RuleBase" id="RU004549"/>
    </source>
</evidence>
<comment type="similarity">
    <text evidence="2 10">Belongs to the Aux/IAA family.</text>
</comment>
<evidence type="ECO:0000259" key="12">
    <source>
        <dbReference type="PROSITE" id="PS51745"/>
    </source>
</evidence>
<dbReference type="Pfam" id="PF02309">
    <property type="entry name" value="AUX_IAA"/>
    <property type="match status" value="1"/>
</dbReference>
<evidence type="ECO:0000256" key="8">
    <source>
        <dbReference type="ARBA" id="ARBA00023294"/>
    </source>
</evidence>
<evidence type="ECO:0000256" key="1">
    <source>
        <dbReference type="ARBA" id="ARBA00004123"/>
    </source>
</evidence>
<evidence type="ECO:0000256" key="9">
    <source>
        <dbReference type="ARBA" id="ARBA00025283"/>
    </source>
</evidence>
<comment type="subcellular location">
    <subcellularLocation>
        <location evidence="1 10">Nucleus</location>
    </subcellularLocation>
</comment>